<dbReference type="AlphaFoldDB" id="A0A8T0PYC0"/>
<evidence type="ECO:0000313" key="3">
    <source>
        <dbReference type="Proteomes" id="UP000823388"/>
    </source>
</evidence>
<organism evidence="2 3">
    <name type="scientific">Panicum virgatum</name>
    <name type="common">Blackwell switchgrass</name>
    <dbReference type="NCBI Taxonomy" id="38727"/>
    <lineage>
        <taxon>Eukaryota</taxon>
        <taxon>Viridiplantae</taxon>
        <taxon>Streptophyta</taxon>
        <taxon>Embryophyta</taxon>
        <taxon>Tracheophyta</taxon>
        <taxon>Spermatophyta</taxon>
        <taxon>Magnoliopsida</taxon>
        <taxon>Liliopsida</taxon>
        <taxon>Poales</taxon>
        <taxon>Poaceae</taxon>
        <taxon>PACMAD clade</taxon>
        <taxon>Panicoideae</taxon>
        <taxon>Panicodae</taxon>
        <taxon>Paniceae</taxon>
        <taxon>Panicinae</taxon>
        <taxon>Panicum</taxon>
        <taxon>Panicum sect. Hiantes</taxon>
    </lineage>
</organism>
<feature type="compositionally biased region" description="Basic and acidic residues" evidence="1">
    <location>
        <begin position="1"/>
        <end position="13"/>
    </location>
</feature>
<keyword evidence="3" id="KW-1185">Reference proteome</keyword>
<reference evidence="2" key="1">
    <citation type="submission" date="2020-05" db="EMBL/GenBank/DDBJ databases">
        <title>WGS assembly of Panicum virgatum.</title>
        <authorList>
            <person name="Lovell J.T."/>
            <person name="Jenkins J."/>
            <person name="Shu S."/>
            <person name="Juenger T.E."/>
            <person name="Schmutz J."/>
        </authorList>
    </citation>
    <scope>NUCLEOTIDE SEQUENCE</scope>
    <source>
        <strain evidence="2">AP13</strain>
    </source>
</reference>
<evidence type="ECO:0000256" key="1">
    <source>
        <dbReference type="SAM" id="MobiDB-lite"/>
    </source>
</evidence>
<accession>A0A8T0PYC0</accession>
<dbReference type="Proteomes" id="UP000823388">
    <property type="component" value="Chromosome 8K"/>
</dbReference>
<gene>
    <name evidence="2" type="ORF">PVAP13_8KG307100</name>
</gene>
<evidence type="ECO:0000313" key="2">
    <source>
        <dbReference type="EMBL" id="KAG2562994.1"/>
    </source>
</evidence>
<sequence>MMGRSRDAGEGRRAARPTKLGAARRWRGGWSSQRREPCTGRGAEGEAAARRREHAARPREELLEGRAGGASRWCRDGGGSGSARFRRVEAMLATSIRRGVSATLPQCAPGDPPPLRAHPGDAAPGQTLPLCVLHLGDPTGQRCSRDRECPPRRAQPAPFLHLAAAGHLRLEKVLASPSLSPIILCTQKFPAGVK</sequence>
<proteinExistence type="predicted"/>
<dbReference type="EMBL" id="CM029051">
    <property type="protein sequence ID" value="KAG2562994.1"/>
    <property type="molecule type" value="Genomic_DNA"/>
</dbReference>
<feature type="compositionally biased region" description="Basic and acidic residues" evidence="1">
    <location>
        <begin position="33"/>
        <end position="64"/>
    </location>
</feature>
<feature type="region of interest" description="Disordered" evidence="1">
    <location>
        <begin position="1"/>
        <end position="81"/>
    </location>
</feature>
<name>A0A8T0PYC0_PANVG</name>
<comment type="caution">
    <text evidence="2">The sequence shown here is derived from an EMBL/GenBank/DDBJ whole genome shotgun (WGS) entry which is preliminary data.</text>
</comment>
<protein>
    <submittedName>
        <fullName evidence="2">Uncharacterized protein</fullName>
    </submittedName>
</protein>